<feature type="domain" description="Beta-lactamase class A catalytic" evidence="2">
    <location>
        <begin position="13"/>
        <end position="213"/>
    </location>
</feature>
<evidence type="ECO:0000313" key="4">
    <source>
        <dbReference type="Proteomes" id="UP000542674"/>
    </source>
</evidence>
<protein>
    <submittedName>
        <fullName evidence="3">Beta-lactamase class A</fullName>
        <ecNumber evidence="3">3.5.2.6</ecNumber>
    </submittedName>
</protein>
<keyword evidence="4" id="KW-1185">Reference proteome</keyword>
<dbReference type="GO" id="GO:0030655">
    <property type="term" value="P:beta-lactam antibiotic catabolic process"/>
    <property type="evidence" value="ECO:0007669"/>
    <property type="project" value="InterPro"/>
</dbReference>
<dbReference type="PANTHER" id="PTHR35333">
    <property type="entry name" value="BETA-LACTAMASE"/>
    <property type="match status" value="1"/>
</dbReference>
<dbReference type="InterPro" id="IPR000871">
    <property type="entry name" value="Beta-lactam_class-A"/>
</dbReference>
<proteinExistence type="predicted"/>
<dbReference type="PANTHER" id="PTHR35333:SF3">
    <property type="entry name" value="BETA-LACTAMASE-TYPE TRANSPEPTIDASE FOLD CONTAINING PROTEIN"/>
    <property type="match status" value="1"/>
</dbReference>
<evidence type="ECO:0000256" key="1">
    <source>
        <dbReference type="SAM" id="MobiDB-lite"/>
    </source>
</evidence>
<accession>A0A7W7WVR6</accession>
<dbReference type="AlphaFoldDB" id="A0A7W7WVR6"/>
<dbReference type="GO" id="GO:0008800">
    <property type="term" value="F:beta-lactamase activity"/>
    <property type="evidence" value="ECO:0007669"/>
    <property type="project" value="UniProtKB-EC"/>
</dbReference>
<dbReference type="InterPro" id="IPR012338">
    <property type="entry name" value="Beta-lactam/transpept-like"/>
</dbReference>
<dbReference type="InterPro" id="IPR045155">
    <property type="entry name" value="Beta-lactam_cat"/>
</dbReference>
<dbReference type="RefSeq" id="WP_221447196.1">
    <property type="nucleotide sequence ID" value="NZ_BAABAI010000015.1"/>
</dbReference>
<organism evidence="3 4">
    <name type="scientific">Saccharothrix violaceirubra</name>
    <dbReference type="NCBI Taxonomy" id="413306"/>
    <lineage>
        <taxon>Bacteria</taxon>
        <taxon>Bacillati</taxon>
        <taxon>Actinomycetota</taxon>
        <taxon>Actinomycetes</taxon>
        <taxon>Pseudonocardiales</taxon>
        <taxon>Pseudonocardiaceae</taxon>
        <taxon>Saccharothrix</taxon>
    </lineage>
</organism>
<reference evidence="3 4" key="1">
    <citation type="submission" date="2020-08" db="EMBL/GenBank/DDBJ databases">
        <title>Sequencing the genomes of 1000 actinobacteria strains.</title>
        <authorList>
            <person name="Klenk H.-P."/>
        </authorList>
    </citation>
    <scope>NUCLEOTIDE SEQUENCE [LARGE SCALE GENOMIC DNA]</scope>
    <source>
        <strain evidence="3 4">DSM 45084</strain>
    </source>
</reference>
<dbReference type="Gene3D" id="3.40.710.10">
    <property type="entry name" value="DD-peptidase/beta-lactamase superfamily"/>
    <property type="match status" value="1"/>
</dbReference>
<comment type="caution">
    <text evidence="3">The sequence shown here is derived from an EMBL/GenBank/DDBJ whole genome shotgun (WGS) entry which is preliminary data.</text>
</comment>
<dbReference type="GO" id="GO:0046677">
    <property type="term" value="P:response to antibiotic"/>
    <property type="evidence" value="ECO:0007669"/>
    <property type="project" value="InterPro"/>
</dbReference>
<dbReference type="SUPFAM" id="SSF56601">
    <property type="entry name" value="beta-lactamase/transpeptidase-like"/>
    <property type="match status" value="1"/>
</dbReference>
<evidence type="ECO:0000259" key="2">
    <source>
        <dbReference type="Pfam" id="PF13354"/>
    </source>
</evidence>
<dbReference type="EC" id="3.5.2.6" evidence="3"/>
<keyword evidence="3" id="KW-0378">Hydrolase</keyword>
<gene>
    <name evidence="3" type="ORF">F4559_002162</name>
</gene>
<evidence type="ECO:0000313" key="3">
    <source>
        <dbReference type="EMBL" id="MBB4964803.1"/>
    </source>
</evidence>
<name>A0A7W7WVR6_9PSEU</name>
<dbReference type="Pfam" id="PF13354">
    <property type="entry name" value="Beta-lactamase2"/>
    <property type="match status" value="1"/>
</dbReference>
<dbReference type="Proteomes" id="UP000542674">
    <property type="component" value="Unassembled WGS sequence"/>
</dbReference>
<dbReference type="EMBL" id="JACHJS010000001">
    <property type="protein sequence ID" value="MBB4964803.1"/>
    <property type="molecule type" value="Genomic_DNA"/>
</dbReference>
<feature type="region of interest" description="Disordered" evidence="1">
    <location>
        <begin position="1"/>
        <end position="23"/>
    </location>
</feature>
<sequence>MTRLSVHVARRGAAPTAAVRDDEQHDAASTVKIAVLGALRGHDPDTPVPVVAEFPSGAGDRFSCDQAADSDPAVWARIGATAPLGWLADRMITHSSNLATNLCALHVGLPAVAGFWHAAATGSTGLARLIDDNAARRTGVHNTVTAADLVRVLWTLTDGELDVLARNVHRVDLAAGLPPGTRIAFKNGWDPGVRHSVGLVWPADAPPYAIAVCYTGPLADGRTAGDPAADVLARISHRMWQRRREPAAPLTAKT</sequence>